<keyword evidence="3" id="KW-0808">Transferase</keyword>
<evidence type="ECO:0000256" key="7">
    <source>
        <dbReference type="ARBA" id="ARBA00023012"/>
    </source>
</evidence>
<feature type="non-terminal residue" evidence="9">
    <location>
        <position position="1"/>
    </location>
</feature>
<dbReference type="Gene3D" id="3.30.565.10">
    <property type="entry name" value="Histidine kinase-like ATPase, C-terminal domain"/>
    <property type="match status" value="1"/>
</dbReference>
<evidence type="ECO:0000256" key="2">
    <source>
        <dbReference type="ARBA" id="ARBA00012438"/>
    </source>
</evidence>
<evidence type="ECO:0000259" key="8">
    <source>
        <dbReference type="PROSITE" id="PS50109"/>
    </source>
</evidence>
<dbReference type="GO" id="GO:0005524">
    <property type="term" value="F:ATP binding"/>
    <property type="evidence" value="ECO:0007669"/>
    <property type="project" value="UniProtKB-KW"/>
</dbReference>
<keyword evidence="4" id="KW-0547">Nucleotide-binding</keyword>
<proteinExistence type="predicted"/>
<dbReference type="EC" id="2.7.13.3" evidence="2"/>
<reference evidence="9 10" key="2">
    <citation type="submission" date="2008-10" db="EMBL/GenBank/DDBJ databases">
        <authorList>
            <person name="Fulton L."/>
            <person name="Clifton S."/>
            <person name="Fulton B."/>
            <person name="Xu J."/>
            <person name="Minx P."/>
            <person name="Pepin K.H."/>
            <person name="Johnson M."/>
            <person name="Thiruvilangam P."/>
            <person name="Bhonagiri V."/>
            <person name="Nash W.E."/>
            <person name="Mardis E.R."/>
            <person name="Wilson R.K."/>
        </authorList>
    </citation>
    <scope>NUCLEOTIDE SEQUENCE [LARGE SCALE GENOMIC DNA]</scope>
    <source>
        <strain evidence="9 10">DSM 13279</strain>
    </source>
</reference>
<dbReference type="InterPro" id="IPR050980">
    <property type="entry name" value="2C_sensor_his_kinase"/>
</dbReference>
<evidence type="ECO:0000256" key="4">
    <source>
        <dbReference type="ARBA" id="ARBA00022741"/>
    </source>
</evidence>
<name>B6G8N9_9ACTN</name>
<gene>
    <name evidence="9" type="ORF">COLSTE_00430</name>
</gene>
<evidence type="ECO:0000256" key="6">
    <source>
        <dbReference type="ARBA" id="ARBA00022840"/>
    </source>
</evidence>
<dbReference type="PANTHER" id="PTHR44936:SF10">
    <property type="entry name" value="SENSOR PROTEIN RSTB"/>
    <property type="match status" value="1"/>
</dbReference>
<dbReference type="RefSeq" id="WP_006720092.1">
    <property type="nucleotide sequence ID" value="NZ_DS995474.1"/>
</dbReference>
<comment type="caution">
    <text evidence="9">The sequence shown here is derived from an EMBL/GenBank/DDBJ whole genome shotgun (WGS) entry which is preliminary data.</text>
</comment>
<evidence type="ECO:0000313" key="10">
    <source>
        <dbReference type="Proteomes" id="UP000003560"/>
    </source>
</evidence>
<feature type="domain" description="Histidine kinase" evidence="8">
    <location>
        <begin position="1"/>
        <end position="99"/>
    </location>
</feature>
<organism evidence="9 10">
    <name type="scientific">Collinsella stercoris DSM 13279</name>
    <dbReference type="NCBI Taxonomy" id="445975"/>
    <lineage>
        <taxon>Bacteria</taxon>
        <taxon>Bacillati</taxon>
        <taxon>Actinomycetota</taxon>
        <taxon>Coriobacteriia</taxon>
        <taxon>Coriobacteriales</taxon>
        <taxon>Coriobacteriaceae</taxon>
        <taxon>Collinsella</taxon>
    </lineage>
</organism>
<dbReference type="InterPro" id="IPR036890">
    <property type="entry name" value="HATPase_C_sf"/>
</dbReference>
<evidence type="ECO:0000256" key="3">
    <source>
        <dbReference type="ARBA" id="ARBA00022679"/>
    </source>
</evidence>
<dbReference type="InterPro" id="IPR004358">
    <property type="entry name" value="Sig_transdc_His_kin-like_C"/>
</dbReference>
<protein>
    <recommendedName>
        <fullName evidence="2">histidine kinase</fullName>
        <ecNumber evidence="2">2.7.13.3</ecNumber>
    </recommendedName>
</protein>
<reference evidence="9 10" key="1">
    <citation type="submission" date="2008-10" db="EMBL/GenBank/DDBJ databases">
        <title>Draft genome sequence of Collinsella stercoris (DSM 13279).</title>
        <authorList>
            <person name="Sudarsanam P."/>
            <person name="Ley R."/>
            <person name="Guruge J."/>
            <person name="Turnbaugh P.J."/>
            <person name="Mahowald M."/>
            <person name="Liep D."/>
            <person name="Gordon J."/>
        </authorList>
    </citation>
    <scope>NUCLEOTIDE SEQUENCE [LARGE SCALE GENOMIC DNA]</scope>
    <source>
        <strain evidence="9 10">DSM 13279</strain>
    </source>
</reference>
<evidence type="ECO:0000313" key="9">
    <source>
        <dbReference type="EMBL" id="EEA91367.1"/>
    </source>
</evidence>
<dbReference type="HOGENOM" id="CLU_2311940_0_0_11"/>
<dbReference type="InterPro" id="IPR003594">
    <property type="entry name" value="HATPase_dom"/>
</dbReference>
<dbReference type="PROSITE" id="PS50109">
    <property type="entry name" value="HIS_KIN"/>
    <property type="match status" value="1"/>
</dbReference>
<dbReference type="InterPro" id="IPR005467">
    <property type="entry name" value="His_kinase_dom"/>
</dbReference>
<evidence type="ECO:0000256" key="5">
    <source>
        <dbReference type="ARBA" id="ARBA00022777"/>
    </source>
</evidence>
<dbReference type="Pfam" id="PF02518">
    <property type="entry name" value="HATPase_c"/>
    <property type="match status" value="1"/>
</dbReference>
<dbReference type="PRINTS" id="PR00344">
    <property type="entry name" value="BCTRLSENSOR"/>
</dbReference>
<dbReference type="EMBL" id="ABXJ01000025">
    <property type="protein sequence ID" value="EEA91367.1"/>
    <property type="molecule type" value="Genomic_DNA"/>
</dbReference>
<dbReference type="PANTHER" id="PTHR44936">
    <property type="entry name" value="SENSOR PROTEIN CREC"/>
    <property type="match status" value="1"/>
</dbReference>
<dbReference type="SUPFAM" id="SSF55874">
    <property type="entry name" value="ATPase domain of HSP90 chaperone/DNA topoisomerase II/histidine kinase"/>
    <property type="match status" value="1"/>
</dbReference>
<sequence length="99" mass="9869">LVANAAEHARSRVAVSCDVEGGHLVIEVSDDGPGFSPAALERGCECLFTDDSSRSSRDGGRHYGLGLHAASEAASAHGGSVSLANNPSGGAVATIVVPL</sequence>
<keyword evidence="10" id="KW-1185">Reference proteome</keyword>
<dbReference type="SMART" id="SM00387">
    <property type="entry name" value="HATPase_c"/>
    <property type="match status" value="1"/>
</dbReference>
<dbReference type="AlphaFoldDB" id="B6G8N9"/>
<keyword evidence="7" id="KW-0902">Two-component regulatory system</keyword>
<dbReference type="eggNOG" id="COG2205">
    <property type="taxonomic scope" value="Bacteria"/>
</dbReference>
<comment type="catalytic activity">
    <reaction evidence="1">
        <text>ATP + protein L-histidine = ADP + protein N-phospho-L-histidine.</text>
        <dbReference type="EC" id="2.7.13.3"/>
    </reaction>
</comment>
<keyword evidence="5 9" id="KW-0418">Kinase</keyword>
<dbReference type="Proteomes" id="UP000003560">
    <property type="component" value="Unassembled WGS sequence"/>
</dbReference>
<accession>B6G8N9</accession>
<dbReference type="GO" id="GO:0004673">
    <property type="term" value="F:protein histidine kinase activity"/>
    <property type="evidence" value="ECO:0007669"/>
    <property type="project" value="UniProtKB-EC"/>
</dbReference>
<keyword evidence="6" id="KW-0067">ATP-binding</keyword>
<evidence type="ECO:0000256" key="1">
    <source>
        <dbReference type="ARBA" id="ARBA00000085"/>
    </source>
</evidence>
<dbReference type="GO" id="GO:0000160">
    <property type="term" value="P:phosphorelay signal transduction system"/>
    <property type="evidence" value="ECO:0007669"/>
    <property type="project" value="UniProtKB-KW"/>
</dbReference>